<evidence type="ECO:0000313" key="2">
    <source>
        <dbReference type="Proteomes" id="UP000318413"/>
    </source>
</evidence>
<accession>A0A502C0Q6</accession>
<dbReference type="OrthoDB" id="8479451at2"/>
<reference evidence="1 2" key="1">
    <citation type="journal article" date="2019" name="Environ. Microbiol.">
        <title>Species interactions and distinct microbial communities in high Arctic permafrost affected cryosols are associated with the CH4 and CO2 gas fluxes.</title>
        <authorList>
            <person name="Altshuler I."/>
            <person name="Hamel J."/>
            <person name="Turney S."/>
            <person name="Magnuson E."/>
            <person name="Levesque R."/>
            <person name="Greer C."/>
            <person name="Whyte L.G."/>
        </authorList>
    </citation>
    <scope>NUCLEOTIDE SEQUENCE [LARGE SCALE GENOMIC DNA]</scope>
    <source>
        <strain evidence="1 2">S5.1</strain>
    </source>
</reference>
<dbReference type="AlphaFoldDB" id="A0A502C0Q6"/>
<organism evidence="1 2">
    <name type="scientific">Sphingomonas oligophenolica</name>
    <dbReference type="NCBI Taxonomy" id="301154"/>
    <lineage>
        <taxon>Bacteria</taxon>
        <taxon>Pseudomonadati</taxon>
        <taxon>Pseudomonadota</taxon>
        <taxon>Alphaproteobacteria</taxon>
        <taxon>Sphingomonadales</taxon>
        <taxon>Sphingomonadaceae</taxon>
        <taxon>Sphingomonas</taxon>
    </lineage>
</organism>
<dbReference type="RefSeq" id="WP_140872791.1">
    <property type="nucleotide sequence ID" value="NZ_RCZK01000022.1"/>
</dbReference>
<gene>
    <name evidence="1" type="ORF">EAH84_14945</name>
</gene>
<dbReference type="EMBL" id="RCZK01000022">
    <property type="protein sequence ID" value="TPG06368.1"/>
    <property type="molecule type" value="Genomic_DNA"/>
</dbReference>
<proteinExistence type="predicted"/>
<name>A0A502C0Q6_9SPHN</name>
<sequence>MTEAMMVHDTSGNAATDCDELGALLGLDAPVALAVFARAVNDAAYARSLILCRENPAFRDFLLAQADGWVPPVEAAVADHGAIDLTAKAILSFWAWTKSGFAMLDADAAAARFAACLACPHLGAAPDRLVFRLAGASSDADRHRVCGLCGCVAARKARLPHERCPGPDPDRAGLNRWGQPLAEVAAARERTCEGEDQPM</sequence>
<dbReference type="Proteomes" id="UP000318413">
    <property type="component" value="Unassembled WGS sequence"/>
</dbReference>
<evidence type="ECO:0000313" key="1">
    <source>
        <dbReference type="EMBL" id="TPG06368.1"/>
    </source>
</evidence>
<comment type="caution">
    <text evidence="1">The sequence shown here is derived from an EMBL/GenBank/DDBJ whole genome shotgun (WGS) entry which is preliminary data.</text>
</comment>
<keyword evidence="2" id="KW-1185">Reference proteome</keyword>
<protein>
    <submittedName>
        <fullName evidence="1">Uncharacterized protein</fullName>
    </submittedName>
</protein>